<feature type="region of interest" description="Disordered" evidence="1">
    <location>
        <begin position="33"/>
        <end position="78"/>
    </location>
</feature>
<sequence length="141" mass="14591">MIHAITRQATKITIALGLSMGVLMASIPAAEARGGFSGGRSGGSSFSSRSSSSYRSAPSSTPKVVKTQNVRNVTVNRTTVVHQSVNSAPSASSGIMSSMIGSFAGTSLANWWFNSDDDKKDTNEQPAEAVQTPAQVPATAQ</sequence>
<feature type="region of interest" description="Disordered" evidence="1">
    <location>
        <begin position="114"/>
        <end position="141"/>
    </location>
</feature>
<dbReference type="Proteomes" id="UP001240123">
    <property type="component" value="Segment"/>
</dbReference>
<accession>A0AAF0GNP0</accession>
<evidence type="ECO:0000313" key="2">
    <source>
        <dbReference type="EMBL" id="WGH28266.1"/>
    </source>
</evidence>
<evidence type="ECO:0000256" key="1">
    <source>
        <dbReference type="SAM" id="MobiDB-lite"/>
    </source>
</evidence>
<reference evidence="2" key="1">
    <citation type="submission" date="2023-03" db="EMBL/GenBank/DDBJ databases">
        <authorList>
            <person name="Chen D."/>
        </authorList>
    </citation>
    <scope>NUCLEOTIDE SEQUENCE</scope>
</reference>
<name>A0AAF0GNP0_9CAUD</name>
<feature type="compositionally biased region" description="Polar residues" evidence="1">
    <location>
        <begin position="132"/>
        <end position="141"/>
    </location>
</feature>
<keyword evidence="3" id="KW-1185">Reference proteome</keyword>
<feature type="compositionally biased region" description="Low complexity" evidence="1">
    <location>
        <begin position="43"/>
        <end position="78"/>
    </location>
</feature>
<protein>
    <submittedName>
        <fullName evidence="2">Uncharacterized protein</fullName>
    </submittedName>
</protein>
<proteinExistence type="predicted"/>
<dbReference type="EMBL" id="OQ622093">
    <property type="protein sequence ID" value="WGH28266.1"/>
    <property type="molecule type" value="Genomic_DNA"/>
</dbReference>
<gene>
    <name evidence="2" type="ORF">10P302A_gene0006</name>
</gene>
<evidence type="ECO:0000313" key="3">
    <source>
        <dbReference type="Proteomes" id="UP001240123"/>
    </source>
</evidence>
<organism evidence="2 3">
    <name type="scientific">Pseudomonas phage 10P302A</name>
    <dbReference type="NCBI Taxonomy" id="3038233"/>
    <lineage>
        <taxon>Viruses</taxon>
        <taxon>Duplodnaviria</taxon>
        <taxon>Heunggongvirae</taxon>
        <taxon>Uroviricota</taxon>
        <taxon>Caudoviricetes</taxon>
        <taxon>Autographivirales</taxon>
        <taxon>Autotranscriptaviridae</taxon>
        <taxon>Studiervirinae</taxon>
        <taxon>Cankvirus</taxon>
        <taxon>Cankvirus cv10P302A</taxon>
    </lineage>
</organism>